<dbReference type="eggNOG" id="ENOG502SA32">
    <property type="taxonomic scope" value="Eukaryota"/>
</dbReference>
<dbReference type="InterPro" id="IPR035979">
    <property type="entry name" value="RBD_domain_sf"/>
</dbReference>
<evidence type="ECO:0000313" key="2">
    <source>
        <dbReference type="EMBL" id="EDV95874.1"/>
    </source>
</evidence>
<sequence>MKKRPEETIIDEEESMEEEGEDGSDDESEMDLAASATESDTDDDADDSDEAQSETEETESRTKTRVELIEEQIHSKYEQLRGTRLYVRFPKKLPLDEQEFETKVKSLHPLISKATKPRQKHARFCLVDFKSKEDRDAALEDMRKSIETDDAFKGFFVSLPKTDSDDFVNELVARKQQSIEKRKTKSLLKRASKQVNRKDNFTSSVVITNLPKTASLAQVRQLFENAVDIQIKPGRGKFRDFSAATVTLPTTFEARGALKKDLNLGGSKLTLRFNTQQKKRRPRKNERKRSATGEPQPKKHKNKKAKQDVTAE</sequence>
<dbReference type="OMA" id="RFNTQKK"/>
<dbReference type="KEGG" id="dgr:6557625"/>
<feature type="compositionally biased region" description="Basic and acidic residues" evidence="1">
    <location>
        <begin position="58"/>
        <end position="67"/>
    </location>
</feature>
<protein>
    <submittedName>
        <fullName evidence="2">GH15944</fullName>
    </submittedName>
</protein>
<dbReference type="Proteomes" id="UP000001070">
    <property type="component" value="Unassembled WGS sequence"/>
</dbReference>
<dbReference type="PhylomeDB" id="B4J1I3"/>
<name>B4J1I3_DROGR</name>
<dbReference type="HOGENOM" id="CLU_062911_0_0_1"/>
<dbReference type="FunCoup" id="B4J1I3">
    <property type="interactions" value="4"/>
</dbReference>
<proteinExistence type="predicted"/>
<evidence type="ECO:0000256" key="1">
    <source>
        <dbReference type="SAM" id="MobiDB-lite"/>
    </source>
</evidence>
<dbReference type="SUPFAM" id="SSF54928">
    <property type="entry name" value="RNA-binding domain, RBD"/>
    <property type="match status" value="1"/>
</dbReference>
<dbReference type="OrthoDB" id="6361271at2759"/>
<dbReference type="EMBL" id="CH916366">
    <property type="protein sequence ID" value="EDV95874.1"/>
    <property type="molecule type" value="Genomic_DNA"/>
</dbReference>
<dbReference type="InParanoid" id="B4J1I3"/>
<organism evidence="3">
    <name type="scientific">Drosophila grimshawi</name>
    <name type="common">Hawaiian fruit fly</name>
    <name type="synonym">Idiomyia grimshawi</name>
    <dbReference type="NCBI Taxonomy" id="7222"/>
    <lineage>
        <taxon>Eukaryota</taxon>
        <taxon>Metazoa</taxon>
        <taxon>Ecdysozoa</taxon>
        <taxon>Arthropoda</taxon>
        <taxon>Hexapoda</taxon>
        <taxon>Insecta</taxon>
        <taxon>Pterygota</taxon>
        <taxon>Neoptera</taxon>
        <taxon>Endopterygota</taxon>
        <taxon>Diptera</taxon>
        <taxon>Brachycera</taxon>
        <taxon>Muscomorpha</taxon>
        <taxon>Ephydroidea</taxon>
        <taxon>Drosophilidae</taxon>
        <taxon>Drosophila</taxon>
        <taxon>Hawaiian Drosophila</taxon>
    </lineage>
</organism>
<feature type="compositionally biased region" description="Basic residues" evidence="1">
    <location>
        <begin position="277"/>
        <end position="287"/>
    </location>
</feature>
<evidence type="ECO:0000313" key="3">
    <source>
        <dbReference type="Proteomes" id="UP000001070"/>
    </source>
</evidence>
<dbReference type="AlphaFoldDB" id="B4J1I3"/>
<feature type="compositionally biased region" description="Acidic residues" evidence="1">
    <location>
        <begin position="39"/>
        <end position="57"/>
    </location>
</feature>
<keyword evidence="3" id="KW-1185">Reference proteome</keyword>
<reference evidence="2 3" key="1">
    <citation type="journal article" date="2007" name="Nature">
        <title>Evolution of genes and genomes on the Drosophila phylogeny.</title>
        <authorList>
            <consortium name="Drosophila 12 Genomes Consortium"/>
            <person name="Clark A.G."/>
            <person name="Eisen M.B."/>
            <person name="Smith D.R."/>
            <person name="Bergman C.M."/>
            <person name="Oliver B."/>
            <person name="Markow T.A."/>
            <person name="Kaufman T.C."/>
            <person name="Kellis M."/>
            <person name="Gelbart W."/>
            <person name="Iyer V.N."/>
            <person name="Pollard D.A."/>
            <person name="Sackton T.B."/>
            <person name="Larracuente A.M."/>
            <person name="Singh N.D."/>
            <person name="Abad J.P."/>
            <person name="Abt D.N."/>
            <person name="Adryan B."/>
            <person name="Aguade M."/>
            <person name="Akashi H."/>
            <person name="Anderson W.W."/>
            <person name="Aquadro C.F."/>
            <person name="Ardell D.H."/>
            <person name="Arguello R."/>
            <person name="Artieri C.G."/>
            <person name="Barbash D.A."/>
            <person name="Barker D."/>
            <person name="Barsanti P."/>
            <person name="Batterham P."/>
            <person name="Batzoglou S."/>
            <person name="Begun D."/>
            <person name="Bhutkar A."/>
            <person name="Blanco E."/>
            <person name="Bosak S.A."/>
            <person name="Bradley R.K."/>
            <person name="Brand A.D."/>
            <person name="Brent M.R."/>
            <person name="Brooks A.N."/>
            <person name="Brown R.H."/>
            <person name="Butlin R.K."/>
            <person name="Caggese C."/>
            <person name="Calvi B.R."/>
            <person name="Bernardo de Carvalho A."/>
            <person name="Caspi A."/>
            <person name="Castrezana S."/>
            <person name="Celniker S.E."/>
            <person name="Chang J.L."/>
            <person name="Chapple C."/>
            <person name="Chatterji S."/>
            <person name="Chinwalla A."/>
            <person name="Civetta A."/>
            <person name="Clifton S.W."/>
            <person name="Comeron J.M."/>
            <person name="Costello J.C."/>
            <person name="Coyne J.A."/>
            <person name="Daub J."/>
            <person name="David R.G."/>
            <person name="Delcher A.L."/>
            <person name="Delehaunty K."/>
            <person name="Do C.B."/>
            <person name="Ebling H."/>
            <person name="Edwards K."/>
            <person name="Eickbush T."/>
            <person name="Evans J.D."/>
            <person name="Filipski A."/>
            <person name="Findeiss S."/>
            <person name="Freyhult E."/>
            <person name="Fulton L."/>
            <person name="Fulton R."/>
            <person name="Garcia A.C."/>
            <person name="Gardiner A."/>
            <person name="Garfield D.A."/>
            <person name="Garvin B.E."/>
            <person name="Gibson G."/>
            <person name="Gilbert D."/>
            <person name="Gnerre S."/>
            <person name="Godfrey J."/>
            <person name="Good R."/>
            <person name="Gotea V."/>
            <person name="Gravely B."/>
            <person name="Greenberg A.J."/>
            <person name="Griffiths-Jones S."/>
            <person name="Gross S."/>
            <person name="Guigo R."/>
            <person name="Gustafson E.A."/>
            <person name="Haerty W."/>
            <person name="Hahn M.W."/>
            <person name="Halligan D.L."/>
            <person name="Halpern A.L."/>
            <person name="Halter G.M."/>
            <person name="Han M.V."/>
            <person name="Heger A."/>
            <person name="Hillier L."/>
            <person name="Hinrichs A.S."/>
            <person name="Holmes I."/>
            <person name="Hoskins R.A."/>
            <person name="Hubisz M.J."/>
            <person name="Hultmark D."/>
            <person name="Huntley M.A."/>
            <person name="Jaffe D.B."/>
            <person name="Jagadeeshan S."/>
            <person name="Jeck W.R."/>
            <person name="Johnson J."/>
            <person name="Jones C.D."/>
            <person name="Jordan W.C."/>
            <person name="Karpen G.H."/>
            <person name="Kataoka E."/>
            <person name="Keightley P.D."/>
            <person name="Kheradpour P."/>
            <person name="Kirkness E.F."/>
            <person name="Koerich L.B."/>
            <person name="Kristiansen K."/>
            <person name="Kudrna D."/>
            <person name="Kulathinal R.J."/>
            <person name="Kumar S."/>
            <person name="Kwok R."/>
            <person name="Lander E."/>
            <person name="Langley C.H."/>
            <person name="Lapoint R."/>
            <person name="Lazzaro B.P."/>
            <person name="Lee S.J."/>
            <person name="Levesque L."/>
            <person name="Li R."/>
            <person name="Lin C.F."/>
            <person name="Lin M.F."/>
            <person name="Lindblad-Toh K."/>
            <person name="Llopart A."/>
            <person name="Long M."/>
            <person name="Low L."/>
            <person name="Lozovsky E."/>
            <person name="Lu J."/>
            <person name="Luo M."/>
            <person name="Machado C.A."/>
            <person name="Makalowski W."/>
            <person name="Marzo M."/>
            <person name="Matsuda M."/>
            <person name="Matzkin L."/>
            <person name="McAllister B."/>
            <person name="McBride C.S."/>
            <person name="McKernan B."/>
            <person name="McKernan K."/>
            <person name="Mendez-Lago M."/>
            <person name="Minx P."/>
            <person name="Mollenhauer M.U."/>
            <person name="Montooth K."/>
            <person name="Mount S.M."/>
            <person name="Mu X."/>
            <person name="Myers E."/>
            <person name="Negre B."/>
            <person name="Newfeld S."/>
            <person name="Nielsen R."/>
            <person name="Noor M.A."/>
            <person name="O'Grady P."/>
            <person name="Pachter L."/>
            <person name="Papaceit M."/>
            <person name="Parisi M.J."/>
            <person name="Parisi M."/>
            <person name="Parts L."/>
            <person name="Pedersen J.S."/>
            <person name="Pesole G."/>
            <person name="Phillippy A.M."/>
            <person name="Ponting C.P."/>
            <person name="Pop M."/>
            <person name="Porcelli D."/>
            <person name="Powell J.R."/>
            <person name="Prohaska S."/>
            <person name="Pruitt K."/>
            <person name="Puig M."/>
            <person name="Quesneville H."/>
            <person name="Ram K.R."/>
            <person name="Rand D."/>
            <person name="Rasmussen M.D."/>
            <person name="Reed L.K."/>
            <person name="Reenan R."/>
            <person name="Reily A."/>
            <person name="Remington K.A."/>
            <person name="Rieger T.T."/>
            <person name="Ritchie M.G."/>
            <person name="Robin C."/>
            <person name="Rogers Y.H."/>
            <person name="Rohde C."/>
            <person name="Rozas J."/>
            <person name="Rubenfield M.J."/>
            <person name="Ruiz A."/>
            <person name="Russo S."/>
            <person name="Salzberg S.L."/>
            <person name="Sanchez-Gracia A."/>
            <person name="Saranga D.J."/>
            <person name="Sato H."/>
            <person name="Schaeffer S.W."/>
            <person name="Schatz M.C."/>
            <person name="Schlenke T."/>
            <person name="Schwartz R."/>
            <person name="Segarra C."/>
            <person name="Singh R.S."/>
            <person name="Sirot L."/>
            <person name="Sirota M."/>
            <person name="Sisneros N.B."/>
            <person name="Smith C.D."/>
            <person name="Smith T.F."/>
            <person name="Spieth J."/>
            <person name="Stage D.E."/>
            <person name="Stark A."/>
            <person name="Stephan W."/>
            <person name="Strausberg R.L."/>
            <person name="Strempel S."/>
            <person name="Sturgill D."/>
            <person name="Sutton G."/>
            <person name="Sutton G.G."/>
            <person name="Tao W."/>
            <person name="Teichmann S."/>
            <person name="Tobari Y.N."/>
            <person name="Tomimura Y."/>
            <person name="Tsolas J.M."/>
            <person name="Valente V.L."/>
            <person name="Venter E."/>
            <person name="Venter J.C."/>
            <person name="Vicario S."/>
            <person name="Vieira F.G."/>
            <person name="Vilella A.J."/>
            <person name="Villasante A."/>
            <person name="Walenz B."/>
            <person name="Wang J."/>
            <person name="Wasserman M."/>
            <person name="Watts T."/>
            <person name="Wilson D."/>
            <person name="Wilson R.K."/>
            <person name="Wing R.A."/>
            <person name="Wolfner M.F."/>
            <person name="Wong A."/>
            <person name="Wong G.K."/>
            <person name="Wu C.I."/>
            <person name="Wu G."/>
            <person name="Yamamoto D."/>
            <person name="Yang H.P."/>
            <person name="Yang S.P."/>
            <person name="Yorke J.A."/>
            <person name="Yoshida K."/>
            <person name="Zdobnov E."/>
            <person name="Zhang P."/>
            <person name="Zhang Y."/>
            <person name="Zimin A.V."/>
            <person name="Baldwin J."/>
            <person name="Abdouelleil A."/>
            <person name="Abdulkadir J."/>
            <person name="Abebe A."/>
            <person name="Abera B."/>
            <person name="Abreu J."/>
            <person name="Acer S.C."/>
            <person name="Aftuck L."/>
            <person name="Alexander A."/>
            <person name="An P."/>
            <person name="Anderson E."/>
            <person name="Anderson S."/>
            <person name="Arachi H."/>
            <person name="Azer M."/>
            <person name="Bachantsang P."/>
            <person name="Barry A."/>
            <person name="Bayul T."/>
            <person name="Berlin A."/>
            <person name="Bessette D."/>
            <person name="Bloom T."/>
            <person name="Blye J."/>
            <person name="Boguslavskiy L."/>
            <person name="Bonnet C."/>
            <person name="Boukhgalter B."/>
            <person name="Bourzgui I."/>
            <person name="Brown A."/>
            <person name="Cahill P."/>
            <person name="Channer S."/>
            <person name="Cheshatsang Y."/>
            <person name="Chuda L."/>
            <person name="Citroen M."/>
            <person name="Collymore A."/>
            <person name="Cooke P."/>
            <person name="Costello M."/>
            <person name="D'Aco K."/>
            <person name="Daza R."/>
            <person name="De Haan G."/>
            <person name="DeGray S."/>
            <person name="DeMaso C."/>
            <person name="Dhargay N."/>
            <person name="Dooley K."/>
            <person name="Dooley E."/>
            <person name="Doricent M."/>
            <person name="Dorje P."/>
            <person name="Dorjee K."/>
            <person name="Dupes A."/>
            <person name="Elong R."/>
            <person name="Falk J."/>
            <person name="Farina A."/>
            <person name="Faro S."/>
            <person name="Ferguson D."/>
            <person name="Fisher S."/>
            <person name="Foley C.D."/>
            <person name="Franke A."/>
            <person name="Friedrich D."/>
            <person name="Gadbois L."/>
            <person name="Gearin G."/>
            <person name="Gearin C.R."/>
            <person name="Giannoukos G."/>
            <person name="Goode T."/>
            <person name="Graham J."/>
            <person name="Grandbois E."/>
            <person name="Grewal S."/>
            <person name="Gyaltsen K."/>
            <person name="Hafez N."/>
            <person name="Hagos B."/>
            <person name="Hall J."/>
            <person name="Henson C."/>
            <person name="Hollinger A."/>
            <person name="Honan T."/>
            <person name="Huard M.D."/>
            <person name="Hughes L."/>
            <person name="Hurhula B."/>
            <person name="Husby M.E."/>
            <person name="Kamat A."/>
            <person name="Kanga B."/>
            <person name="Kashin S."/>
            <person name="Khazanovich D."/>
            <person name="Kisner P."/>
            <person name="Lance K."/>
            <person name="Lara M."/>
            <person name="Lee W."/>
            <person name="Lennon N."/>
            <person name="Letendre F."/>
            <person name="LeVine R."/>
            <person name="Lipovsky A."/>
            <person name="Liu X."/>
            <person name="Liu J."/>
            <person name="Liu S."/>
            <person name="Lokyitsang T."/>
            <person name="Lokyitsang Y."/>
            <person name="Lubonja R."/>
            <person name="Lui A."/>
            <person name="MacDonald P."/>
            <person name="Magnisalis V."/>
            <person name="Maru K."/>
            <person name="Matthews C."/>
            <person name="McCusker W."/>
            <person name="McDonough S."/>
            <person name="Mehta T."/>
            <person name="Meldrim J."/>
            <person name="Meneus L."/>
            <person name="Mihai O."/>
            <person name="Mihalev A."/>
            <person name="Mihova T."/>
            <person name="Mittelman R."/>
            <person name="Mlenga V."/>
            <person name="Montmayeur A."/>
            <person name="Mulrain L."/>
            <person name="Navidi A."/>
            <person name="Naylor J."/>
            <person name="Negash T."/>
            <person name="Nguyen T."/>
            <person name="Nguyen N."/>
            <person name="Nicol R."/>
            <person name="Norbu C."/>
            <person name="Norbu N."/>
            <person name="Novod N."/>
            <person name="O'Neill B."/>
            <person name="Osman S."/>
            <person name="Markiewicz E."/>
            <person name="Oyono O.L."/>
            <person name="Patti C."/>
            <person name="Phunkhang P."/>
            <person name="Pierre F."/>
            <person name="Priest M."/>
            <person name="Raghuraman S."/>
            <person name="Rege F."/>
            <person name="Reyes R."/>
            <person name="Rise C."/>
            <person name="Rogov P."/>
            <person name="Ross K."/>
            <person name="Ryan E."/>
            <person name="Settipalli S."/>
            <person name="Shea T."/>
            <person name="Sherpa N."/>
            <person name="Shi L."/>
            <person name="Shih D."/>
            <person name="Sparrow T."/>
            <person name="Spaulding J."/>
            <person name="Stalker J."/>
            <person name="Stange-Thomann N."/>
            <person name="Stavropoulos S."/>
            <person name="Stone C."/>
            <person name="Strader C."/>
            <person name="Tesfaye S."/>
            <person name="Thomson T."/>
            <person name="Thoulutsang Y."/>
            <person name="Thoulutsang D."/>
            <person name="Topham K."/>
            <person name="Topping I."/>
            <person name="Tsamla T."/>
            <person name="Vassiliev H."/>
            <person name="Vo A."/>
            <person name="Wangchuk T."/>
            <person name="Wangdi T."/>
            <person name="Weiand M."/>
            <person name="Wilkinson J."/>
            <person name="Wilson A."/>
            <person name="Yadav S."/>
            <person name="Young G."/>
            <person name="Yu Q."/>
            <person name="Zembek L."/>
            <person name="Zhong D."/>
            <person name="Zimmer A."/>
            <person name="Zwirko Z."/>
            <person name="Jaffe D.B."/>
            <person name="Alvarez P."/>
            <person name="Brockman W."/>
            <person name="Butler J."/>
            <person name="Chin C."/>
            <person name="Gnerre S."/>
            <person name="Grabherr M."/>
            <person name="Kleber M."/>
            <person name="Mauceli E."/>
            <person name="MacCallum I."/>
        </authorList>
    </citation>
    <scope>NUCLEOTIDE SEQUENCE [LARGE SCALE GENOMIC DNA]</scope>
    <source>
        <strain evidence="3">Tucson 15287-2541.00</strain>
    </source>
</reference>
<feature type="region of interest" description="Disordered" evidence="1">
    <location>
        <begin position="1"/>
        <end position="67"/>
    </location>
</feature>
<dbReference type="GO" id="GO:0003676">
    <property type="term" value="F:nucleic acid binding"/>
    <property type="evidence" value="ECO:0007669"/>
    <property type="project" value="InterPro"/>
</dbReference>
<feature type="region of interest" description="Disordered" evidence="1">
    <location>
        <begin position="267"/>
        <end position="312"/>
    </location>
</feature>
<gene>
    <name evidence="2" type="primary">Dgri\GH15944</name>
    <name evidence="2" type="ORF">Dgri_GH15944</name>
</gene>
<dbReference type="STRING" id="7222.B4J1I3"/>
<feature type="compositionally biased region" description="Acidic residues" evidence="1">
    <location>
        <begin position="8"/>
        <end position="30"/>
    </location>
</feature>
<accession>B4J1I3</accession>